<keyword evidence="2" id="KW-0548">Nucleotidyltransferase</keyword>
<organism evidence="2 3">
    <name type="scientific">Candidatus Propionivibrio aalborgensis</name>
    <dbReference type="NCBI Taxonomy" id="1860101"/>
    <lineage>
        <taxon>Bacteria</taxon>
        <taxon>Pseudomonadati</taxon>
        <taxon>Pseudomonadota</taxon>
        <taxon>Betaproteobacteria</taxon>
        <taxon>Rhodocyclales</taxon>
        <taxon>Rhodocyclaceae</taxon>
        <taxon>Propionivibrio</taxon>
    </lineage>
</organism>
<gene>
    <name evidence="2" type="ORF">PROAA_3510002</name>
</gene>
<evidence type="ECO:0000313" key="3">
    <source>
        <dbReference type="Proteomes" id="UP000199600"/>
    </source>
</evidence>
<reference evidence="2 3" key="1">
    <citation type="submission" date="2016-06" db="EMBL/GenBank/DDBJ databases">
        <authorList>
            <person name="Kjaerup R.B."/>
            <person name="Dalgaard T.S."/>
            <person name="Juul-Madsen H.R."/>
        </authorList>
    </citation>
    <scope>NUCLEOTIDE SEQUENCE [LARGE SCALE GENOMIC DNA]</scope>
    <source>
        <strain evidence="2">2</strain>
    </source>
</reference>
<accession>A0A1A8XYU5</accession>
<name>A0A1A8XYU5_9RHOO</name>
<dbReference type="GO" id="GO:0003964">
    <property type="term" value="F:RNA-directed DNA polymerase activity"/>
    <property type="evidence" value="ECO:0007669"/>
    <property type="project" value="UniProtKB-KW"/>
</dbReference>
<keyword evidence="2" id="KW-0808">Transferase</keyword>
<dbReference type="Pfam" id="PF08388">
    <property type="entry name" value="GIIM"/>
    <property type="match status" value="1"/>
</dbReference>
<dbReference type="InterPro" id="IPR013597">
    <property type="entry name" value="Mat_intron_G2"/>
</dbReference>
<evidence type="ECO:0000259" key="1">
    <source>
        <dbReference type="Pfam" id="PF08388"/>
    </source>
</evidence>
<dbReference type="Proteomes" id="UP000199600">
    <property type="component" value="Unassembled WGS sequence"/>
</dbReference>
<keyword evidence="2" id="KW-0695">RNA-directed DNA polymerase</keyword>
<feature type="domain" description="Group II intron maturase-specific" evidence="1">
    <location>
        <begin position="5"/>
        <end position="43"/>
    </location>
</feature>
<keyword evidence="3" id="KW-1185">Reference proteome</keyword>
<sequence>MAGKAYFGIAEVLSPLREIDKWVRRKLRCYLWKQWGPAGYRELRKRGVSVREAWNTSKSAHGPWRLSKTPALAIALPLRFFINLGLPNLAPR</sequence>
<evidence type="ECO:0000313" key="2">
    <source>
        <dbReference type="EMBL" id="SBT09852.1"/>
    </source>
</evidence>
<dbReference type="EMBL" id="FLQY01000281">
    <property type="protein sequence ID" value="SBT09852.1"/>
    <property type="molecule type" value="Genomic_DNA"/>
</dbReference>
<proteinExistence type="predicted"/>
<dbReference type="AlphaFoldDB" id="A0A1A8XYU5"/>
<protein>
    <submittedName>
        <fullName evidence="2">RNA-directed DNA polymerase</fullName>
    </submittedName>
</protein>